<keyword evidence="1" id="KW-0812">Transmembrane</keyword>
<keyword evidence="3" id="KW-1185">Reference proteome</keyword>
<evidence type="ECO:0000313" key="3">
    <source>
        <dbReference type="Proteomes" id="UP000051950"/>
    </source>
</evidence>
<feature type="transmembrane region" description="Helical" evidence="1">
    <location>
        <begin position="38"/>
        <end position="59"/>
    </location>
</feature>
<reference evidence="2 3" key="1">
    <citation type="submission" date="2015-11" db="EMBL/GenBank/DDBJ databases">
        <title>Sequence of Pedobacter ginsenosidimutans.</title>
        <authorList>
            <person name="Carson E."/>
            <person name="Keyser V."/>
            <person name="Newman J."/>
            <person name="Miller J."/>
        </authorList>
    </citation>
    <scope>NUCLEOTIDE SEQUENCE [LARGE SCALE GENOMIC DNA]</scope>
    <source>
        <strain evidence="2 3">KACC 14530</strain>
    </source>
</reference>
<accession>A0A0T5VIP2</accession>
<organism evidence="2 3">
    <name type="scientific">Pedobacter ginsenosidimutans</name>
    <dbReference type="NCBI Taxonomy" id="687842"/>
    <lineage>
        <taxon>Bacteria</taxon>
        <taxon>Pseudomonadati</taxon>
        <taxon>Bacteroidota</taxon>
        <taxon>Sphingobacteriia</taxon>
        <taxon>Sphingobacteriales</taxon>
        <taxon>Sphingobacteriaceae</taxon>
        <taxon>Pedobacter</taxon>
    </lineage>
</organism>
<protein>
    <submittedName>
        <fullName evidence="2">Uncharacterized protein</fullName>
    </submittedName>
</protein>
<dbReference type="Proteomes" id="UP000051950">
    <property type="component" value="Unassembled WGS sequence"/>
</dbReference>
<keyword evidence="1" id="KW-0472">Membrane</keyword>
<keyword evidence="1" id="KW-1133">Transmembrane helix</keyword>
<proteinExistence type="predicted"/>
<sequence length="117" mass="12373">MGGNSPPLGGVGGGFALGSVLPRLPMKNRYRSTAAEGALTFFSCAYVFIGLQACFAGWLGPKVTKTQGLELMSDKLVETLFATAARNEEKSFLPLFWFFGLGKDCAQVSTASPSIIS</sequence>
<evidence type="ECO:0000256" key="1">
    <source>
        <dbReference type="SAM" id="Phobius"/>
    </source>
</evidence>
<dbReference type="EMBL" id="LMZQ01000043">
    <property type="protein sequence ID" value="KRT13471.1"/>
    <property type="molecule type" value="Genomic_DNA"/>
</dbReference>
<comment type="caution">
    <text evidence="2">The sequence shown here is derived from an EMBL/GenBank/DDBJ whole genome shotgun (WGS) entry which is preliminary data.</text>
</comment>
<evidence type="ECO:0000313" key="2">
    <source>
        <dbReference type="EMBL" id="KRT13471.1"/>
    </source>
</evidence>
<name>A0A0T5VIP2_9SPHI</name>
<dbReference type="AlphaFoldDB" id="A0A0T5VIP2"/>
<gene>
    <name evidence="2" type="ORF">ASU31_24540</name>
</gene>